<sequence>MSPVKHKLFAMLCVLTSAMVWGFIWYPFRAMHEMGISNFATSMLVYLGAAAAGLTLFYKVFRDEFRFQPVLIPLTIAFGWCNFSYTWSVTEGEVMRVLLLFYLSPLWAVFFSWVLLKERLTRTGWGVVALSLVGCAVILYKPGAIGNDAPLSHGYEWLALSGGFAFAFGNVLSRRAKTLPVAAKSACIWFGVASMGFIGLVSRGQLGEVAAMPAVGWALVVAMAMSLFATSVVSQYGLTILPATQAMTLMLMELVFAALSAYLLAGEVMKPNEWLGGALIVGASLMSGKMTHKPAAAQTPAAEPSA</sequence>
<dbReference type="Proteomes" id="UP001168540">
    <property type="component" value="Unassembled WGS sequence"/>
</dbReference>
<keyword evidence="1" id="KW-0812">Transmembrane</keyword>
<comment type="caution">
    <text evidence="3">The sequence shown here is derived from an EMBL/GenBank/DDBJ whole genome shotgun (WGS) entry which is preliminary data.</text>
</comment>
<dbReference type="Pfam" id="PF00892">
    <property type="entry name" value="EamA"/>
    <property type="match status" value="2"/>
</dbReference>
<dbReference type="SUPFAM" id="SSF103481">
    <property type="entry name" value="Multidrug resistance efflux transporter EmrE"/>
    <property type="match status" value="2"/>
</dbReference>
<feature type="domain" description="EamA" evidence="2">
    <location>
        <begin position="9"/>
        <end position="139"/>
    </location>
</feature>
<dbReference type="InterPro" id="IPR000620">
    <property type="entry name" value="EamA_dom"/>
</dbReference>
<keyword evidence="1" id="KW-0472">Membrane</keyword>
<keyword evidence="1" id="KW-1133">Transmembrane helix</keyword>
<feature type="transmembrane region" description="Helical" evidence="1">
    <location>
        <begin position="185"/>
        <end position="202"/>
    </location>
</feature>
<feature type="transmembrane region" description="Helical" evidence="1">
    <location>
        <begin position="123"/>
        <end position="142"/>
    </location>
</feature>
<evidence type="ECO:0000313" key="4">
    <source>
        <dbReference type="Proteomes" id="UP001168540"/>
    </source>
</evidence>
<gene>
    <name evidence="3" type="ORF">QU481_17975</name>
</gene>
<name>A0ABT7XSQ4_9NEIS</name>
<feature type="transmembrane region" description="Helical" evidence="1">
    <location>
        <begin position="7"/>
        <end position="27"/>
    </location>
</feature>
<feature type="transmembrane region" description="Helical" evidence="1">
    <location>
        <begin position="154"/>
        <end position="173"/>
    </location>
</feature>
<accession>A0ABT7XSQ4</accession>
<feature type="transmembrane region" description="Helical" evidence="1">
    <location>
        <begin position="214"/>
        <end position="234"/>
    </location>
</feature>
<feature type="domain" description="EamA" evidence="2">
    <location>
        <begin position="157"/>
        <end position="286"/>
    </location>
</feature>
<keyword evidence="4" id="KW-1185">Reference proteome</keyword>
<feature type="transmembrane region" description="Helical" evidence="1">
    <location>
        <begin position="70"/>
        <end position="88"/>
    </location>
</feature>
<reference evidence="3" key="1">
    <citation type="submission" date="2023-06" db="EMBL/GenBank/DDBJ databases">
        <authorList>
            <person name="Zhang S."/>
        </authorList>
    </citation>
    <scope>NUCLEOTIDE SEQUENCE</scope>
    <source>
        <strain evidence="3">SG2303</strain>
    </source>
</reference>
<evidence type="ECO:0000313" key="3">
    <source>
        <dbReference type="EMBL" id="MDN0076748.1"/>
    </source>
</evidence>
<organism evidence="3 4">
    <name type="scientific">Crenobacter oryzisoli</name>
    <dbReference type="NCBI Taxonomy" id="3056844"/>
    <lineage>
        <taxon>Bacteria</taxon>
        <taxon>Pseudomonadati</taxon>
        <taxon>Pseudomonadota</taxon>
        <taxon>Betaproteobacteria</taxon>
        <taxon>Neisseriales</taxon>
        <taxon>Neisseriaceae</taxon>
        <taxon>Crenobacter</taxon>
    </lineage>
</organism>
<dbReference type="PANTHER" id="PTHR22911">
    <property type="entry name" value="ACYL-MALONYL CONDENSING ENZYME-RELATED"/>
    <property type="match status" value="1"/>
</dbReference>
<dbReference type="InterPro" id="IPR037185">
    <property type="entry name" value="EmrE-like"/>
</dbReference>
<feature type="transmembrane region" description="Helical" evidence="1">
    <location>
        <begin position="94"/>
        <end position="116"/>
    </location>
</feature>
<feature type="transmembrane region" description="Helical" evidence="1">
    <location>
        <begin position="39"/>
        <end position="58"/>
    </location>
</feature>
<dbReference type="RefSeq" id="WP_289831398.1">
    <property type="nucleotide sequence ID" value="NZ_JAUEDK010000041.1"/>
</dbReference>
<feature type="transmembrane region" description="Helical" evidence="1">
    <location>
        <begin position="246"/>
        <end position="265"/>
    </location>
</feature>
<evidence type="ECO:0000259" key="2">
    <source>
        <dbReference type="Pfam" id="PF00892"/>
    </source>
</evidence>
<proteinExistence type="predicted"/>
<evidence type="ECO:0000256" key="1">
    <source>
        <dbReference type="SAM" id="Phobius"/>
    </source>
</evidence>
<protein>
    <submittedName>
        <fullName evidence="3">EamA family transporter</fullName>
    </submittedName>
</protein>
<dbReference type="EMBL" id="JAUEDK010000041">
    <property type="protein sequence ID" value="MDN0076748.1"/>
    <property type="molecule type" value="Genomic_DNA"/>
</dbReference>